<name>A0A6J4U3U5_9ACTN</name>
<dbReference type="EMBL" id="CADCWC010000234">
    <property type="protein sequence ID" value="CAA9537676.1"/>
    <property type="molecule type" value="Genomic_DNA"/>
</dbReference>
<dbReference type="EC" id="5.4.2.11" evidence="1"/>
<dbReference type="InterPro" id="IPR013078">
    <property type="entry name" value="His_Pase_superF_clade-1"/>
</dbReference>
<reference evidence="1" key="1">
    <citation type="submission" date="2020-02" db="EMBL/GenBank/DDBJ databases">
        <authorList>
            <person name="Meier V. D."/>
        </authorList>
    </citation>
    <scope>NUCLEOTIDE SEQUENCE</scope>
    <source>
        <strain evidence="1">AVDCRST_MAG79</strain>
    </source>
</reference>
<sequence>MTSSDAGGVPQKPFELPAGATEVVLVRHGASELALPGAPFPLVDGRGDPNLSEAGHGQAQAVAARLASEPIERLFVTPLRRTHQTAAPLAEAIGLEPDVVEDLAEVRLGEWEGGEYRLRVAAGDPIIRRVFEEERWDVIPGAESSDSLAARVRSGMLRVAQATGPDRVAVVVVHGGIVGEACRQATGSRPFAFVHSDNASISRIVVRPSGKWQLRSFNDIAHLAVRTGPAG</sequence>
<proteinExistence type="predicted"/>
<dbReference type="SMART" id="SM00855">
    <property type="entry name" value="PGAM"/>
    <property type="match status" value="1"/>
</dbReference>
<accession>A0A6J4U3U5</accession>
<keyword evidence="1" id="KW-0413">Isomerase</keyword>
<dbReference type="PANTHER" id="PTHR48100:SF44">
    <property type="entry name" value="PHOSPHATASE C1620.13-RELATED"/>
    <property type="match status" value="1"/>
</dbReference>
<gene>
    <name evidence="1" type="ORF">AVDCRST_MAG79-1535</name>
</gene>
<dbReference type="InterPro" id="IPR050275">
    <property type="entry name" value="PGM_Phosphatase"/>
</dbReference>
<dbReference type="GO" id="GO:0016791">
    <property type="term" value="F:phosphatase activity"/>
    <property type="evidence" value="ECO:0007669"/>
    <property type="project" value="TreeGrafter"/>
</dbReference>
<dbReference type="Pfam" id="PF00300">
    <property type="entry name" value="His_Phos_1"/>
    <property type="match status" value="1"/>
</dbReference>
<dbReference type="Gene3D" id="3.40.50.1240">
    <property type="entry name" value="Phosphoglycerate mutase-like"/>
    <property type="match status" value="1"/>
</dbReference>
<dbReference type="PANTHER" id="PTHR48100">
    <property type="entry name" value="BROAD-SPECIFICITY PHOSPHATASE YOR283W-RELATED"/>
    <property type="match status" value="1"/>
</dbReference>
<dbReference type="SUPFAM" id="SSF53254">
    <property type="entry name" value="Phosphoglycerate mutase-like"/>
    <property type="match status" value="1"/>
</dbReference>
<organism evidence="1">
    <name type="scientific">uncultured Thermoleophilia bacterium</name>
    <dbReference type="NCBI Taxonomy" id="1497501"/>
    <lineage>
        <taxon>Bacteria</taxon>
        <taxon>Bacillati</taxon>
        <taxon>Actinomycetota</taxon>
        <taxon>Thermoleophilia</taxon>
        <taxon>environmental samples</taxon>
    </lineage>
</organism>
<protein>
    <submittedName>
        <fullName evidence="1">Phosphoglycerate mutase</fullName>
        <ecNumber evidence="1">5.4.2.11</ecNumber>
    </submittedName>
</protein>
<dbReference type="GO" id="GO:0004619">
    <property type="term" value="F:phosphoglycerate mutase activity"/>
    <property type="evidence" value="ECO:0007669"/>
    <property type="project" value="UniProtKB-EC"/>
</dbReference>
<evidence type="ECO:0000313" key="1">
    <source>
        <dbReference type="EMBL" id="CAA9537676.1"/>
    </source>
</evidence>
<dbReference type="AlphaFoldDB" id="A0A6J4U3U5"/>
<dbReference type="CDD" id="cd07067">
    <property type="entry name" value="HP_PGM_like"/>
    <property type="match status" value="1"/>
</dbReference>
<dbReference type="GO" id="GO:0005829">
    <property type="term" value="C:cytosol"/>
    <property type="evidence" value="ECO:0007669"/>
    <property type="project" value="TreeGrafter"/>
</dbReference>
<dbReference type="InterPro" id="IPR029033">
    <property type="entry name" value="His_PPase_superfam"/>
</dbReference>